<organism evidence="3 4">
    <name type="scientific">Azospirillum formosense</name>
    <dbReference type="NCBI Taxonomy" id="861533"/>
    <lineage>
        <taxon>Bacteria</taxon>
        <taxon>Pseudomonadati</taxon>
        <taxon>Pseudomonadota</taxon>
        <taxon>Alphaproteobacteria</taxon>
        <taxon>Rhodospirillales</taxon>
        <taxon>Azospirillaceae</taxon>
        <taxon>Azospirillum</taxon>
    </lineage>
</organism>
<evidence type="ECO:0000313" key="4">
    <source>
        <dbReference type="Proteomes" id="UP000639419"/>
    </source>
</evidence>
<dbReference type="EMBL" id="WHOR01000018">
    <property type="protein sequence ID" value="NUB18477.1"/>
    <property type="molecule type" value="Genomic_DNA"/>
</dbReference>
<gene>
    <name evidence="3" type="ORF">GBZ26_04465</name>
</gene>
<protein>
    <submittedName>
        <fullName evidence="3">Recombinase family protein</fullName>
    </submittedName>
</protein>
<name>A0ABX2KS07_9PROT</name>
<keyword evidence="4" id="KW-1185">Reference proteome</keyword>
<feature type="domain" description="Recombinase" evidence="2">
    <location>
        <begin position="150"/>
        <end position="293"/>
    </location>
</feature>
<comment type="caution">
    <text evidence="3">The sequence shown here is derived from an EMBL/GenBank/DDBJ whole genome shotgun (WGS) entry which is preliminary data.</text>
</comment>
<dbReference type="InterPro" id="IPR038109">
    <property type="entry name" value="DNA_bind_recomb_sf"/>
</dbReference>
<dbReference type="Gene3D" id="3.40.50.1390">
    <property type="entry name" value="Resolvase, N-terminal catalytic domain"/>
    <property type="match status" value="1"/>
</dbReference>
<dbReference type="PANTHER" id="PTHR30461">
    <property type="entry name" value="DNA-INVERTASE FROM LAMBDOID PROPHAGE"/>
    <property type="match status" value="1"/>
</dbReference>
<dbReference type="PROSITE" id="PS51736">
    <property type="entry name" value="RECOMBINASES_3"/>
    <property type="match status" value="1"/>
</dbReference>
<dbReference type="CDD" id="cd00338">
    <property type="entry name" value="Ser_Recombinase"/>
    <property type="match status" value="1"/>
</dbReference>
<dbReference type="Pfam" id="PF07508">
    <property type="entry name" value="Recombinase"/>
    <property type="match status" value="1"/>
</dbReference>
<dbReference type="SMART" id="SM00857">
    <property type="entry name" value="Resolvase"/>
    <property type="match status" value="1"/>
</dbReference>
<accession>A0ABX2KS07</accession>
<dbReference type="InterPro" id="IPR011109">
    <property type="entry name" value="DNA_bind_recombinase_dom"/>
</dbReference>
<dbReference type="Pfam" id="PF13408">
    <property type="entry name" value="Zn_ribbon_recom"/>
    <property type="match status" value="1"/>
</dbReference>
<proteinExistence type="predicted"/>
<dbReference type="PROSITE" id="PS51737">
    <property type="entry name" value="RECOMBINASE_DNA_BIND"/>
    <property type="match status" value="1"/>
</dbReference>
<dbReference type="SUPFAM" id="SSF53041">
    <property type="entry name" value="Resolvase-like"/>
    <property type="match status" value="1"/>
</dbReference>
<dbReference type="InterPro" id="IPR006119">
    <property type="entry name" value="Resolv_N"/>
</dbReference>
<reference evidence="3 4" key="1">
    <citation type="submission" date="2019-10" db="EMBL/GenBank/DDBJ databases">
        <title>Genome sequence of Azospirillum formosense CC-Nfb-7.</title>
        <authorList>
            <person name="Ambrosini A."/>
            <person name="Sant'Anna F.H."/>
            <person name="Cassan F.D."/>
            <person name="Souza E.M."/>
            <person name="Passaglia L.M.P."/>
        </authorList>
    </citation>
    <scope>NUCLEOTIDE SEQUENCE [LARGE SCALE GENOMIC DNA]</scope>
    <source>
        <strain evidence="3 4">CC-NFb-7</strain>
    </source>
</reference>
<dbReference type="InterPro" id="IPR036162">
    <property type="entry name" value="Resolvase-like_N_sf"/>
</dbReference>
<dbReference type="Pfam" id="PF00239">
    <property type="entry name" value="Resolvase"/>
    <property type="match status" value="1"/>
</dbReference>
<evidence type="ECO:0000313" key="3">
    <source>
        <dbReference type="EMBL" id="NUB18477.1"/>
    </source>
</evidence>
<dbReference type="InterPro" id="IPR025827">
    <property type="entry name" value="Zn_ribbon_recom_dom"/>
</dbReference>
<dbReference type="InterPro" id="IPR050639">
    <property type="entry name" value="SSR_resolvase"/>
</dbReference>
<dbReference type="Proteomes" id="UP000639419">
    <property type="component" value="Unassembled WGS sequence"/>
</dbReference>
<dbReference type="PANTHER" id="PTHR30461:SF23">
    <property type="entry name" value="DNA RECOMBINASE-RELATED"/>
    <property type="match status" value="1"/>
</dbReference>
<evidence type="ECO:0000259" key="1">
    <source>
        <dbReference type="PROSITE" id="PS51736"/>
    </source>
</evidence>
<sequence>MRAAIYARFSSDNQHERSIDDQVRLCRDFVERHGGSVVTVYADYAMSGAHLRNRPQALRLLDDAKTGQFDTVVAEGLDRLSRDQEDTAAIHKRLGFAGIRLATVQEGDISELHVGLKGTMNALFLRDLAQKVRRGQTGRAMAGSVPAGLSYGYDVVREFDARGELVRGKRRINPEQADAIRRIYREFAAGISPRAIADGLNRDGIPSPAGGHWNASTINGNPARKNGILYNEAYIGFVIYNRLHMVKDPETGKRLPRLNPPSDWVVTEVPELRIVEDDLWERAQAIKAGFAHLRVDKTRRPKHLFSGLLRCGCCGGAYTVKSKDQLACSTYRESGPSVCSNNRTIRLPDLQERVLDGIRTQLLSPKLLALYVKTYGEERRRLRSEASAKRDDVAARVAKLGRQIDNIVDAIAEGTAGPALRGKLMDLERQKAEADAEMAAIMEAESDSVVELHPQAAERYRDQLDALDKALAGGDEARQNAANTLRALLARIEVHPGERRGETHLMVHGRIEELLSLTRSKPGEGNNTVARTAMMVAAEGFEPPTKGL</sequence>
<feature type="domain" description="Resolvase/invertase-type recombinase catalytic" evidence="1">
    <location>
        <begin position="2"/>
        <end position="146"/>
    </location>
</feature>
<evidence type="ECO:0000259" key="2">
    <source>
        <dbReference type="PROSITE" id="PS51737"/>
    </source>
</evidence>
<dbReference type="Gene3D" id="3.90.1750.20">
    <property type="entry name" value="Putative Large Serine Recombinase, Chain B, Domain 2"/>
    <property type="match status" value="1"/>
</dbReference>